<evidence type="ECO:0000256" key="1">
    <source>
        <dbReference type="ARBA" id="ARBA00008314"/>
    </source>
</evidence>
<reference evidence="12" key="2">
    <citation type="submission" date="2025-09" db="UniProtKB">
        <authorList>
            <consortium name="Ensembl"/>
        </authorList>
    </citation>
    <scope>IDENTIFICATION</scope>
</reference>
<dbReference type="GO" id="GO:0005524">
    <property type="term" value="F:ATP binding"/>
    <property type="evidence" value="ECO:0007669"/>
    <property type="project" value="UniProtKB-KW"/>
</dbReference>
<proteinExistence type="inferred from homology"/>
<comment type="caution">
    <text evidence="9">Lacks conserved residue(s) required for the propagation of feature annotation.</text>
</comment>
<dbReference type="FunFam" id="2.30.30.360:FF:000001">
    <property type="entry name" value="Myosin heavy chain"/>
    <property type="match status" value="1"/>
</dbReference>
<evidence type="ECO:0000256" key="9">
    <source>
        <dbReference type="PROSITE-ProRule" id="PRU00782"/>
    </source>
</evidence>
<protein>
    <submittedName>
        <fullName evidence="12">Uncharacterized protein</fullName>
    </submittedName>
</protein>
<dbReference type="InterPro" id="IPR001609">
    <property type="entry name" value="Myosin_head_motor_dom-like"/>
</dbReference>
<feature type="domain" description="Myosin motor" evidence="10">
    <location>
        <begin position="87"/>
        <end position="178"/>
    </location>
</feature>
<dbReference type="PANTHER" id="PTHR45615:SF6">
    <property type="entry name" value="MYOSIN-3"/>
    <property type="match status" value="1"/>
</dbReference>
<dbReference type="GO" id="GO:0006936">
    <property type="term" value="P:muscle contraction"/>
    <property type="evidence" value="ECO:0007669"/>
    <property type="project" value="TreeGrafter"/>
</dbReference>
<evidence type="ECO:0000256" key="7">
    <source>
        <dbReference type="ARBA" id="ARBA00023175"/>
    </source>
</evidence>
<dbReference type="GO" id="GO:0000146">
    <property type="term" value="F:microfilament motor activity"/>
    <property type="evidence" value="ECO:0007669"/>
    <property type="project" value="TreeGrafter"/>
</dbReference>
<keyword evidence="5" id="KW-0175">Coiled coil</keyword>
<dbReference type="InterPro" id="IPR027417">
    <property type="entry name" value="P-loop_NTPase"/>
</dbReference>
<feature type="domain" description="Myosin N-terminal SH3-like" evidence="11">
    <location>
        <begin position="34"/>
        <end position="83"/>
    </location>
</feature>
<evidence type="ECO:0000259" key="10">
    <source>
        <dbReference type="PROSITE" id="PS51456"/>
    </source>
</evidence>
<dbReference type="Pfam" id="PF00063">
    <property type="entry name" value="Myosin_head"/>
    <property type="match status" value="1"/>
</dbReference>
<organism evidence="12 13">
    <name type="scientific">Crocodylus porosus</name>
    <name type="common">Saltwater crocodile</name>
    <name type="synonym">Estuarine crocodile</name>
    <dbReference type="NCBI Taxonomy" id="8502"/>
    <lineage>
        <taxon>Eukaryota</taxon>
        <taxon>Metazoa</taxon>
        <taxon>Chordata</taxon>
        <taxon>Craniata</taxon>
        <taxon>Vertebrata</taxon>
        <taxon>Euteleostomi</taxon>
        <taxon>Archelosauria</taxon>
        <taxon>Archosauria</taxon>
        <taxon>Crocodylia</taxon>
        <taxon>Longirostres</taxon>
        <taxon>Crocodylidae</taxon>
        <taxon>Crocodylus</taxon>
    </lineage>
</organism>
<dbReference type="Proteomes" id="UP000594220">
    <property type="component" value="Unplaced"/>
</dbReference>
<evidence type="ECO:0000256" key="6">
    <source>
        <dbReference type="ARBA" id="ARBA00023123"/>
    </source>
</evidence>
<dbReference type="GO" id="GO:0051015">
    <property type="term" value="F:actin filament binding"/>
    <property type="evidence" value="ECO:0007669"/>
    <property type="project" value="InterPro"/>
</dbReference>
<evidence type="ECO:0000259" key="11">
    <source>
        <dbReference type="PROSITE" id="PS51844"/>
    </source>
</evidence>
<evidence type="ECO:0000256" key="2">
    <source>
        <dbReference type="ARBA" id="ARBA00022741"/>
    </source>
</evidence>
<evidence type="ECO:0000256" key="4">
    <source>
        <dbReference type="ARBA" id="ARBA00022860"/>
    </source>
</evidence>
<keyword evidence="4" id="KW-0112">Calmodulin-binding</keyword>
<dbReference type="InterPro" id="IPR036961">
    <property type="entry name" value="Kinesin_motor_dom_sf"/>
</dbReference>
<keyword evidence="2" id="KW-0547">Nucleotide-binding</keyword>
<dbReference type="GO" id="GO:0005737">
    <property type="term" value="C:cytoplasm"/>
    <property type="evidence" value="ECO:0007669"/>
    <property type="project" value="TreeGrafter"/>
</dbReference>
<dbReference type="InterPro" id="IPR004009">
    <property type="entry name" value="SH3_Myosin"/>
</dbReference>
<keyword evidence="8 9" id="KW-0009">Actin-binding</keyword>
<dbReference type="PANTHER" id="PTHR45615">
    <property type="entry name" value="MYOSIN HEAVY CHAIN, NON-MUSCLE"/>
    <property type="match status" value="1"/>
</dbReference>
<dbReference type="Gene3D" id="3.40.850.10">
    <property type="entry name" value="Kinesin motor domain"/>
    <property type="match status" value="1"/>
</dbReference>
<evidence type="ECO:0000256" key="3">
    <source>
        <dbReference type="ARBA" id="ARBA00022840"/>
    </source>
</evidence>
<dbReference type="GO" id="GO:0032982">
    <property type="term" value="C:myosin filament"/>
    <property type="evidence" value="ECO:0007669"/>
    <property type="project" value="TreeGrafter"/>
</dbReference>
<dbReference type="Ensembl" id="ENSCPRT00005020641.1">
    <property type="protein sequence ID" value="ENSCPRP00005017632.1"/>
    <property type="gene ID" value="ENSCPRG00005012280.1"/>
</dbReference>
<evidence type="ECO:0000256" key="5">
    <source>
        <dbReference type="ARBA" id="ARBA00023054"/>
    </source>
</evidence>
<dbReference type="Gene3D" id="2.30.30.360">
    <property type="entry name" value="Myosin S1 fragment, N-terminal"/>
    <property type="match status" value="1"/>
</dbReference>
<comment type="similarity">
    <text evidence="1 9">Belongs to the TRAFAC class myosin-kinesin ATPase superfamily. Myosin family.</text>
</comment>
<keyword evidence="13" id="KW-1185">Reference proteome</keyword>
<dbReference type="PROSITE" id="PS51844">
    <property type="entry name" value="SH3_LIKE"/>
    <property type="match status" value="1"/>
</dbReference>
<dbReference type="PROSITE" id="PS51456">
    <property type="entry name" value="MYOSIN_MOTOR"/>
    <property type="match status" value="1"/>
</dbReference>
<dbReference type="AlphaFoldDB" id="A0A7M4F2M2"/>
<dbReference type="InterPro" id="IPR008989">
    <property type="entry name" value="Myosin_S1_N"/>
</dbReference>
<accession>A0A7M4F2M2</accession>
<dbReference type="SUPFAM" id="SSF52540">
    <property type="entry name" value="P-loop containing nucleoside triphosphate hydrolases"/>
    <property type="match status" value="1"/>
</dbReference>
<evidence type="ECO:0000256" key="8">
    <source>
        <dbReference type="ARBA" id="ARBA00023203"/>
    </source>
</evidence>
<sequence>MASRDADMEVFGEAAPFLCKSKKEKIEAQNQPFDAKTYCYVVDPKEEYTKGKIKSSQEGKVTVETEDSRTVTVKIDNVYAMNPPKFDRIEDLAMLTYLHEPAVLYNLKDCYSSWMIYVSLFCVTVNPYKWLPVYNSEVVLGYRGKKRQEAPPHIFSISDNGSQFMLTGEYLTLKGCYT</sequence>
<keyword evidence="7" id="KW-0505">Motor protein</keyword>
<dbReference type="FunFam" id="3.40.850.10:FF:000101">
    <property type="entry name" value="Slow myosin heavy chain 2"/>
    <property type="match status" value="1"/>
</dbReference>
<name>A0A7M4F2M2_CROPO</name>
<dbReference type="GeneTree" id="ENSGT00940000161575"/>
<dbReference type="GO" id="GO:0016460">
    <property type="term" value="C:myosin II complex"/>
    <property type="evidence" value="ECO:0007669"/>
    <property type="project" value="TreeGrafter"/>
</dbReference>
<evidence type="ECO:0000313" key="12">
    <source>
        <dbReference type="Ensembl" id="ENSCPRP00005017632.1"/>
    </source>
</evidence>
<dbReference type="Pfam" id="PF02736">
    <property type="entry name" value="Myosin_N"/>
    <property type="match status" value="1"/>
</dbReference>
<dbReference type="GO" id="GO:0005516">
    <property type="term" value="F:calmodulin binding"/>
    <property type="evidence" value="ECO:0007669"/>
    <property type="project" value="UniProtKB-KW"/>
</dbReference>
<reference evidence="12" key="1">
    <citation type="submission" date="2025-08" db="UniProtKB">
        <authorList>
            <consortium name="Ensembl"/>
        </authorList>
    </citation>
    <scope>IDENTIFICATION</scope>
</reference>
<keyword evidence="3" id="KW-0067">ATP-binding</keyword>
<evidence type="ECO:0000313" key="13">
    <source>
        <dbReference type="Proteomes" id="UP000594220"/>
    </source>
</evidence>
<keyword evidence="6 9" id="KW-0518">Myosin</keyword>